<evidence type="ECO:0000256" key="2">
    <source>
        <dbReference type="ARBA" id="ARBA00013855"/>
    </source>
</evidence>
<gene>
    <name evidence="8" type="primary">mreC</name>
    <name evidence="8" type="ORF">EIO64_10150</name>
</gene>
<protein>
    <recommendedName>
        <fullName evidence="2 5">Cell shape-determining protein MreC</fullName>
    </recommendedName>
    <alternativeName>
        <fullName evidence="4 5">Cell shape protein MreC</fullName>
    </alternativeName>
</protein>
<organism evidence="8 9">
    <name type="scientific">Dysosmobacter welbionis</name>
    <dbReference type="NCBI Taxonomy" id="2093857"/>
    <lineage>
        <taxon>Bacteria</taxon>
        <taxon>Bacillati</taxon>
        <taxon>Bacillota</taxon>
        <taxon>Clostridia</taxon>
        <taxon>Eubacteriales</taxon>
        <taxon>Oscillospiraceae</taxon>
        <taxon>Dysosmobacter</taxon>
    </lineage>
</organism>
<accession>A0A4D7APQ2</accession>
<dbReference type="InterPro" id="IPR007221">
    <property type="entry name" value="MreC"/>
</dbReference>
<name>A0A4D7APQ2_9FIRM</name>
<dbReference type="Proteomes" id="UP000298642">
    <property type="component" value="Chromosome"/>
</dbReference>
<dbReference type="GO" id="GO:0005886">
    <property type="term" value="C:plasma membrane"/>
    <property type="evidence" value="ECO:0007669"/>
    <property type="project" value="TreeGrafter"/>
</dbReference>
<dbReference type="NCBIfam" id="TIGR00219">
    <property type="entry name" value="mreC"/>
    <property type="match status" value="1"/>
</dbReference>
<dbReference type="KEGG" id="obj:EIO64_10150"/>
<comment type="function">
    <text evidence="5">Involved in formation and maintenance of cell shape.</text>
</comment>
<dbReference type="GO" id="GO:0008360">
    <property type="term" value="P:regulation of cell shape"/>
    <property type="evidence" value="ECO:0007669"/>
    <property type="project" value="UniProtKB-KW"/>
</dbReference>
<keyword evidence="3 5" id="KW-0133">Cell shape</keyword>
<keyword evidence="6" id="KW-0175">Coiled coil</keyword>
<dbReference type="RefSeq" id="WP_021751180.1">
    <property type="nucleotide sequence ID" value="NZ_CAUWCU010000045.1"/>
</dbReference>
<dbReference type="GeneID" id="89520637"/>
<evidence type="ECO:0000256" key="1">
    <source>
        <dbReference type="ARBA" id="ARBA00009369"/>
    </source>
</evidence>
<dbReference type="Pfam" id="PF04085">
    <property type="entry name" value="MreC"/>
    <property type="match status" value="1"/>
</dbReference>
<dbReference type="Gene3D" id="2.40.10.340">
    <property type="entry name" value="Rod shape-determining protein MreC, domain 1"/>
    <property type="match status" value="1"/>
</dbReference>
<dbReference type="PIRSF" id="PIRSF038471">
    <property type="entry name" value="MreC"/>
    <property type="match status" value="1"/>
</dbReference>
<feature type="coiled-coil region" evidence="6">
    <location>
        <begin position="61"/>
        <end position="95"/>
    </location>
</feature>
<evidence type="ECO:0000259" key="7">
    <source>
        <dbReference type="Pfam" id="PF04085"/>
    </source>
</evidence>
<keyword evidence="9" id="KW-1185">Reference proteome</keyword>
<evidence type="ECO:0000256" key="6">
    <source>
        <dbReference type="SAM" id="Coils"/>
    </source>
</evidence>
<dbReference type="Gene3D" id="2.40.10.350">
    <property type="entry name" value="Rod shape-determining protein MreC, domain 2"/>
    <property type="match status" value="1"/>
</dbReference>
<dbReference type="AlphaFoldDB" id="A0A4D7APQ2"/>
<evidence type="ECO:0000256" key="3">
    <source>
        <dbReference type="ARBA" id="ARBA00022960"/>
    </source>
</evidence>
<dbReference type="InterPro" id="IPR042175">
    <property type="entry name" value="Cell/Rod_MreC_2"/>
</dbReference>
<evidence type="ECO:0000256" key="4">
    <source>
        <dbReference type="ARBA" id="ARBA00032089"/>
    </source>
</evidence>
<sequence>MKKFFREHGIWVLFATAVIAVSLSLMSFFSNTSSPLSNLAGIIASPFRSAYTAVTGWITDKQNYYQDVTALEEENAALRRENAILKAQNRLAQTNNEENARLRDLLNLRPQNYDLELETASVTERTVTNWTSSLTLNIGTDHGVEVNDCVIDETYALVGVVSEVGLNWCTVLTIVDTDTSLGAQVFRTKDLGLAVGDFSLMRENRLRLDYLPADCQLLGGDLVVTSGLGGYYPSGLSVGTVEEVQLSDSGAASYAVLEPAADFDSLVEVFVIKSFDIQT</sequence>
<proteinExistence type="inferred from homology"/>
<evidence type="ECO:0000313" key="9">
    <source>
        <dbReference type="Proteomes" id="UP000298642"/>
    </source>
</evidence>
<dbReference type="InterPro" id="IPR042177">
    <property type="entry name" value="Cell/Rod_1"/>
</dbReference>
<evidence type="ECO:0000256" key="5">
    <source>
        <dbReference type="PIRNR" id="PIRNR038471"/>
    </source>
</evidence>
<dbReference type="InterPro" id="IPR055342">
    <property type="entry name" value="MreC_beta-barrel_core"/>
</dbReference>
<dbReference type="PANTHER" id="PTHR34138:SF1">
    <property type="entry name" value="CELL SHAPE-DETERMINING PROTEIN MREC"/>
    <property type="match status" value="1"/>
</dbReference>
<comment type="similarity">
    <text evidence="1 5">Belongs to the MreC family.</text>
</comment>
<reference evidence="9" key="1">
    <citation type="submission" date="2018-12" db="EMBL/GenBank/DDBJ databases">
        <title>Dusodibacter welbiota gen. nov., sp. nov., isolated from human faeces and emended description of the Oscillibacter genus.</title>
        <authorList>
            <person name="Le Roy T."/>
            <person name="Van der Smissen P."/>
            <person name="Delzenne N."/>
            <person name="Muccioli G."/>
            <person name="Collet J.F."/>
            <person name="Cani P.D."/>
        </authorList>
    </citation>
    <scope>NUCLEOTIDE SEQUENCE [LARGE SCALE GENOMIC DNA]</scope>
    <source>
        <strain evidence="9">J115</strain>
    </source>
</reference>
<feature type="domain" description="Rod shape-determining protein MreC beta-barrel core" evidence="7">
    <location>
        <begin position="122"/>
        <end position="273"/>
    </location>
</feature>
<evidence type="ECO:0000313" key="8">
    <source>
        <dbReference type="EMBL" id="QCI59533.1"/>
    </source>
</evidence>
<dbReference type="PANTHER" id="PTHR34138">
    <property type="entry name" value="CELL SHAPE-DETERMINING PROTEIN MREC"/>
    <property type="match status" value="1"/>
</dbReference>
<dbReference type="EMBL" id="CP034413">
    <property type="protein sequence ID" value="QCI59533.1"/>
    <property type="molecule type" value="Genomic_DNA"/>
</dbReference>